<organism evidence="7 8">
    <name type="scientific">candidate division WWE3 bacterium RIFCSPLOWO2_01_FULL_41_18</name>
    <dbReference type="NCBI Taxonomy" id="1802625"/>
    <lineage>
        <taxon>Bacteria</taxon>
        <taxon>Katanobacteria</taxon>
    </lineage>
</organism>
<dbReference type="FunFam" id="3.10.300.10:FF:000001">
    <property type="entry name" value="Putative 3-methyladenine DNA glycosylase"/>
    <property type="match status" value="1"/>
</dbReference>
<accession>A0A1F4VEW6</accession>
<dbReference type="Pfam" id="PF02245">
    <property type="entry name" value="Pur_DNA_glyco"/>
    <property type="match status" value="1"/>
</dbReference>
<dbReference type="Gene3D" id="3.10.300.10">
    <property type="entry name" value="Methylpurine-DNA glycosylase (MPG)"/>
    <property type="match status" value="1"/>
</dbReference>
<comment type="similarity">
    <text evidence="1 5">Belongs to the DNA glycosylase MPG family.</text>
</comment>
<gene>
    <name evidence="7" type="ORF">A3A78_00800</name>
</gene>
<evidence type="ECO:0000256" key="4">
    <source>
        <dbReference type="ARBA" id="ARBA00023204"/>
    </source>
</evidence>
<feature type="transmembrane region" description="Helical" evidence="6">
    <location>
        <begin position="61"/>
        <end position="80"/>
    </location>
</feature>
<dbReference type="NCBIfam" id="TIGR00567">
    <property type="entry name" value="3mg"/>
    <property type="match status" value="1"/>
</dbReference>
<dbReference type="EMBL" id="MEVI01000002">
    <property type="protein sequence ID" value="OGC55480.1"/>
    <property type="molecule type" value="Genomic_DNA"/>
</dbReference>
<dbReference type="AlphaFoldDB" id="A0A1F4VEW6"/>
<sequence>MKRLKREFYSRDTLTVARELLGKFLYKDGLVGKIVETEAYIGTEDKACHARWRKKEICFPMWGPAGFTYVYLTYGMYFMLNIVTEKEGFPSAVLIRAIEPIQGISVMSKNRGLNDMSFPRLPALLAGKWESKLLKIIASGPGKLTRALGINKSHNNHDLINSGSFYVGEGDKDNFVTGTSKRMGISYAEEYEHKPWRFYIKDNPFVSKQKG</sequence>
<dbReference type="CDD" id="cd00540">
    <property type="entry name" value="AAG"/>
    <property type="match status" value="1"/>
</dbReference>
<dbReference type="GO" id="GO:0003905">
    <property type="term" value="F:alkylbase DNA N-glycosylase activity"/>
    <property type="evidence" value="ECO:0007669"/>
    <property type="project" value="InterPro"/>
</dbReference>
<dbReference type="GO" id="GO:0003677">
    <property type="term" value="F:DNA binding"/>
    <property type="evidence" value="ECO:0007669"/>
    <property type="project" value="InterPro"/>
</dbReference>
<evidence type="ECO:0000256" key="5">
    <source>
        <dbReference type="HAMAP-Rule" id="MF_00527"/>
    </source>
</evidence>
<dbReference type="HAMAP" id="MF_00527">
    <property type="entry name" value="3MGH"/>
    <property type="match status" value="1"/>
</dbReference>
<evidence type="ECO:0000313" key="7">
    <source>
        <dbReference type="EMBL" id="OGC55480.1"/>
    </source>
</evidence>
<protein>
    <recommendedName>
        <fullName evidence="5">Putative 3-methyladenine DNA glycosylase</fullName>
        <ecNumber evidence="5">3.2.2.-</ecNumber>
    </recommendedName>
</protein>
<dbReference type="GO" id="GO:0006284">
    <property type="term" value="P:base-excision repair"/>
    <property type="evidence" value="ECO:0007669"/>
    <property type="project" value="InterPro"/>
</dbReference>
<dbReference type="PANTHER" id="PTHR10429">
    <property type="entry name" value="DNA-3-METHYLADENINE GLYCOSYLASE"/>
    <property type="match status" value="1"/>
</dbReference>
<dbReference type="InterPro" id="IPR036995">
    <property type="entry name" value="MPG_sf"/>
</dbReference>
<evidence type="ECO:0000256" key="1">
    <source>
        <dbReference type="ARBA" id="ARBA00009232"/>
    </source>
</evidence>
<proteinExistence type="inferred from homology"/>
<keyword evidence="6" id="KW-0472">Membrane</keyword>
<evidence type="ECO:0000313" key="8">
    <source>
        <dbReference type="Proteomes" id="UP000176504"/>
    </source>
</evidence>
<dbReference type="PANTHER" id="PTHR10429:SF0">
    <property type="entry name" value="DNA-3-METHYLADENINE GLYCOSYLASE"/>
    <property type="match status" value="1"/>
</dbReference>
<dbReference type="SUPFAM" id="SSF50486">
    <property type="entry name" value="FMT C-terminal domain-like"/>
    <property type="match status" value="1"/>
</dbReference>
<keyword evidence="6" id="KW-0812">Transmembrane</keyword>
<reference evidence="7 8" key="1">
    <citation type="journal article" date="2016" name="Nat. Commun.">
        <title>Thousands of microbial genomes shed light on interconnected biogeochemical processes in an aquifer system.</title>
        <authorList>
            <person name="Anantharaman K."/>
            <person name="Brown C.T."/>
            <person name="Hug L.A."/>
            <person name="Sharon I."/>
            <person name="Castelle C.J."/>
            <person name="Probst A.J."/>
            <person name="Thomas B.C."/>
            <person name="Singh A."/>
            <person name="Wilkins M.J."/>
            <person name="Karaoz U."/>
            <person name="Brodie E.L."/>
            <person name="Williams K.H."/>
            <person name="Hubbard S.S."/>
            <person name="Banfield J.F."/>
        </authorList>
    </citation>
    <scope>NUCLEOTIDE SEQUENCE [LARGE SCALE GENOMIC DNA]</scope>
</reference>
<dbReference type="InterPro" id="IPR011034">
    <property type="entry name" value="Formyl_transferase-like_C_sf"/>
</dbReference>
<evidence type="ECO:0000256" key="3">
    <source>
        <dbReference type="ARBA" id="ARBA00022801"/>
    </source>
</evidence>
<dbReference type="Proteomes" id="UP000176504">
    <property type="component" value="Unassembled WGS sequence"/>
</dbReference>
<name>A0A1F4VEW6_UNCKA</name>
<keyword evidence="3 5" id="KW-0378">Hydrolase</keyword>
<keyword evidence="2 5" id="KW-0227">DNA damage</keyword>
<evidence type="ECO:0000256" key="2">
    <source>
        <dbReference type="ARBA" id="ARBA00022763"/>
    </source>
</evidence>
<dbReference type="EC" id="3.2.2.-" evidence="5"/>
<comment type="caution">
    <text evidence="7">The sequence shown here is derived from an EMBL/GenBank/DDBJ whole genome shotgun (WGS) entry which is preliminary data.</text>
</comment>
<evidence type="ECO:0000256" key="6">
    <source>
        <dbReference type="SAM" id="Phobius"/>
    </source>
</evidence>
<keyword evidence="4 5" id="KW-0234">DNA repair</keyword>
<dbReference type="InterPro" id="IPR003180">
    <property type="entry name" value="MPG"/>
</dbReference>
<keyword evidence="6" id="KW-1133">Transmembrane helix</keyword>